<proteinExistence type="predicted"/>
<keyword evidence="1" id="KW-1188">Viral release from host cell</keyword>
<evidence type="ECO:0000313" key="3">
    <source>
        <dbReference type="EMBL" id="MBP1297570.1"/>
    </source>
</evidence>
<dbReference type="Pfam" id="PF17289">
    <property type="entry name" value="Terminase_6C"/>
    <property type="match status" value="1"/>
</dbReference>
<protein>
    <submittedName>
        <fullName evidence="3">Phage terminase large subunit-like protein</fullName>
    </submittedName>
</protein>
<sequence>MAGASHRERLFRAANQVGKTWAGGFEAAMHATGRYPDDWQGRTFDEPIAAWVGSPTGETLRDGPQRILLGRVGQHGTGTIPKDAIREKIPGRGVSDLIDTLVIKWGGGGDVQAPDSIIGLKSYVQGREKWQGETLHWVWFDEEPPEDIYTEGLTRTNVKQGSVWLTFTPLLGMSEVVRRFLLEPSPDRHDTNMTIEEAEHFTPEQRRQIIASYPAHEREARTKGVPILGSGRIFPVSEESITCEPFAIPNHFHRLGAMDFGWDHPFGAVELAWDADQDIVYVVKAHRLREATPVTHAAAIRSWGKLPWVWPRDGRRETLEGAGIALAQQYTDQALNMLPVHAQFEDGSVSVEAGLMDMLNRMETGKFKVFSTLLDWFEEFRLFHRKDGKVVKLGDDLLSATRYGVMMLRFAEQIYRPREPRTRRTFWGMQGPSWMSG</sequence>
<organism evidence="3 4">
    <name type="scientific">Bradyrhizobium elkanii</name>
    <dbReference type="NCBI Taxonomy" id="29448"/>
    <lineage>
        <taxon>Bacteria</taxon>
        <taxon>Pseudomonadati</taxon>
        <taxon>Pseudomonadota</taxon>
        <taxon>Alphaproteobacteria</taxon>
        <taxon>Hyphomicrobiales</taxon>
        <taxon>Nitrobacteraceae</taxon>
        <taxon>Bradyrhizobium</taxon>
    </lineage>
</organism>
<gene>
    <name evidence="3" type="ORF">JOH49_007323</name>
</gene>
<dbReference type="Gene3D" id="3.30.420.280">
    <property type="match status" value="1"/>
</dbReference>
<name>A0A8I1YF41_BRAEL</name>
<evidence type="ECO:0000256" key="1">
    <source>
        <dbReference type="ARBA" id="ARBA00022612"/>
    </source>
</evidence>
<dbReference type="Pfam" id="PF03237">
    <property type="entry name" value="Terminase_6N"/>
    <property type="match status" value="1"/>
</dbReference>
<dbReference type="Proteomes" id="UP000673383">
    <property type="component" value="Unassembled WGS sequence"/>
</dbReference>
<dbReference type="InterPro" id="IPR027417">
    <property type="entry name" value="P-loop_NTPase"/>
</dbReference>
<evidence type="ECO:0000259" key="2">
    <source>
        <dbReference type="Pfam" id="PF17289"/>
    </source>
</evidence>
<accession>A0A8I1YF41</accession>
<dbReference type="EMBL" id="JAFICZ010000001">
    <property type="protein sequence ID" value="MBP1297570.1"/>
    <property type="molecule type" value="Genomic_DNA"/>
</dbReference>
<dbReference type="AlphaFoldDB" id="A0A8I1YF41"/>
<evidence type="ECO:0000313" key="4">
    <source>
        <dbReference type="Proteomes" id="UP000673383"/>
    </source>
</evidence>
<reference evidence="3" key="1">
    <citation type="submission" date="2021-02" db="EMBL/GenBank/DDBJ databases">
        <title>Genomic Encyclopedia of Type Strains, Phase IV (KMG-V): Genome sequencing to study the core and pangenomes of soil and plant-associated prokaryotes.</title>
        <authorList>
            <person name="Whitman W."/>
        </authorList>
    </citation>
    <scope>NUCLEOTIDE SEQUENCE</scope>
    <source>
        <strain evidence="3">USDA 406</strain>
    </source>
</reference>
<comment type="caution">
    <text evidence="3">The sequence shown here is derived from an EMBL/GenBank/DDBJ whole genome shotgun (WGS) entry which is preliminary data.</text>
</comment>
<dbReference type="InterPro" id="IPR035421">
    <property type="entry name" value="Terminase_6C"/>
</dbReference>
<dbReference type="Gene3D" id="3.40.50.300">
    <property type="entry name" value="P-loop containing nucleotide triphosphate hydrolases"/>
    <property type="match status" value="1"/>
</dbReference>
<feature type="domain" description="Terminase large subunit gp17-like C-terminal" evidence="2">
    <location>
        <begin position="257"/>
        <end position="407"/>
    </location>
</feature>